<evidence type="ECO:0000313" key="3">
    <source>
        <dbReference type="Proteomes" id="UP000305067"/>
    </source>
</evidence>
<feature type="compositionally biased region" description="Low complexity" evidence="1">
    <location>
        <begin position="276"/>
        <end position="286"/>
    </location>
</feature>
<accession>A0A5C3Q583</accession>
<reference evidence="2 3" key="1">
    <citation type="journal article" date="2019" name="Nat. Ecol. Evol.">
        <title>Megaphylogeny resolves global patterns of mushroom evolution.</title>
        <authorList>
            <person name="Varga T."/>
            <person name="Krizsan K."/>
            <person name="Foldi C."/>
            <person name="Dima B."/>
            <person name="Sanchez-Garcia M."/>
            <person name="Sanchez-Ramirez S."/>
            <person name="Szollosi G.J."/>
            <person name="Szarkandi J.G."/>
            <person name="Papp V."/>
            <person name="Albert L."/>
            <person name="Andreopoulos W."/>
            <person name="Angelini C."/>
            <person name="Antonin V."/>
            <person name="Barry K.W."/>
            <person name="Bougher N.L."/>
            <person name="Buchanan P."/>
            <person name="Buyck B."/>
            <person name="Bense V."/>
            <person name="Catcheside P."/>
            <person name="Chovatia M."/>
            <person name="Cooper J."/>
            <person name="Damon W."/>
            <person name="Desjardin D."/>
            <person name="Finy P."/>
            <person name="Geml J."/>
            <person name="Haridas S."/>
            <person name="Hughes K."/>
            <person name="Justo A."/>
            <person name="Karasinski D."/>
            <person name="Kautmanova I."/>
            <person name="Kiss B."/>
            <person name="Kocsube S."/>
            <person name="Kotiranta H."/>
            <person name="LaButti K.M."/>
            <person name="Lechner B.E."/>
            <person name="Liimatainen K."/>
            <person name="Lipzen A."/>
            <person name="Lukacs Z."/>
            <person name="Mihaltcheva S."/>
            <person name="Morgado L.N."/>
            <person name="Niskanen T."/>
            <person name="Noordeloos M.E."/>
            <person name="Ohm R.A."/>
            <person name="Ortiz-Santana B."/>
            <person name="Ovrebo C."/>
            <person name="Racz N."/>
            <person name="Riley R."/>
            <person name="Savchenko A."/>
            <person name="Shiryaev A."/>
            <person name="Soop K."/>
            <person name="Spirin V."/>
            <person name="Szebenyi C."/>
            <person name="Tomsovsky M."/>
            <person name="Tulloss R.E."/>
            <person name="Uehling J."/>
            <person name="Grigoriev I.V."/>
            <person name="Vagvolgyi C."/>
            <person name="Papp T."/>
            <person name="Martin F.M."/>
            <person name="Miettinen O."/>
            <person name="Hibbett D.S."/>
            <person name="Nagy L.G."/>
        </authorList>
    </citation>
    <scope>NUCLEOTIDE SEQUENCE [LARGE SCALE GENOMIC DNA]</scope>
    <source>
        <strain evidence="2 3">CBS 309.79</strain>
    </source>
</reference>
<evidence type="ECO:0000313" key="2">
    <source>
        <dbReference type="EMBL" id="TFK96991.1"/>
    </source>
</evidence>
<evidence type="ECO:0000256" key="1">
    <source>
        <dbReference type="SAM" id="MobiDB-lite"/>
    </source>
</evidence>
<gene>
    <name evidence="2" type="ORF">BDV98DRAFT_276853</name>
</gene>
<organism evidence="2 3">
    <name type="scientific">Pterulicium gracile</name>
    <dbReference type="NCBI Taxonomy" id="1884261"/>
    <lineage>
        <taxon>Eukaryota</taxon>
        <taxon>Fungi</taxon>
        <taxon>Dikarya</taxon>
        <taxon>Basidiomycota</taxon>
        <taxon>Agaricomycotina</taxon>
        <taxon>Agaricomycetes</taxon>
        <taxon>Agaricomycetidae</taxon>
        <taxon>Agaricales</taxon>
        <taxon>Pleurotineae</taxon>
        <taxon>Pterulaceae</taxon>
        <taxon>Pterulicium</taxon>
    </lineage>
</organism>
<sequence length="286" mass="32108">MTELREVWHVGPRELMHLYLRAHKSPDLLAMEICVVPPTHWDFEGVSFEEAFNQVALARSMKVVLDASMVVQGPSTILDNQVPTPNTCESCVSVTAEEWFNNSRCEYTRGHLPELFSALDGTFSGATQVPNLRNLFSRGKLFYQASSTVPSSRSSDLTSAPSVVISSSPVEHCTRTFIITQIFERYLGGTKYETLTPSDWICFSCLEKIIRAKLPFWIRNWQKDTNQPTPPKCEFGFKCTLQTRNSDHARDFNHFCDPVPKPAKAKVSQKEKQKQARAAKAAGGGT</sequence>
<dbReference type="STRING" id="1884261.A0A5C3Q583"/>
<keyword evidence="3" id="KW-1185">Reference proteome</keyword>
<name>A0A5C3Q583_9AGAR</name>
<dbReference type="EMBL" id="ML178852">
    <property type="protein sequence ID" value="TFK96991.1"/>
    <property type="molecule type" value="Genomic_DNA"/>
</dbReference>
<feature type="region of interest" description="Disordered" evidence="1">
    <location>
        <begin position="262"/>
        <end position="286"/>
    </location>
</feature>
<dbReference type="Proteomes" id="UP000305067">
    <property type="component" value="Unassembled WGS sequence"/>
</dbReference>
<protein>
    <submittedName>
        <fullName evidence="2">Uncharacterized protein</fullName>
    </submittedName>
</protein>
<dbReference type="AlphaFoldDB" id="A0A5C3Q583"/>
<dbReference type="OrthoDB" id="2745518at2759"/>
<proteinExistence type="predicted"/>